<organism evidence="4 5">
    <name type="scientific">Mycetocola manganoxydans</name>
    <dbReference type="NCBI Taxonomy" id="699879"/>
    <lineage>
        <taxon>Bacteria</taxon>
        <taxon>Bacillati</taxon>
        <taxon>Actinomycetota</taxon>
        <taxon>Actinomycetes</taxon>
        <taxon>Micrococcales</taxon>
        <taxon>Microbacteriaceae</taxon>
        <taxon>Mycetocola</taxon>
    </lineage>
</organism>
<proteinExistence type="predicted"/>
<dbReference type="GO" id="GO:0003723">
    <property type="term" value="F:RNA binding"/>
    <property type="evidence" value="ECO:0007669"/>
    <property type="project" value="InterPro"/>
</dbReference>
<dbReference type="InterPro" id="IPR036388">
    <property type="entry name" value="WH-like_DNA-bd_sf"/>
</dbReference>
<evidence type="ECO:0000259" key="3">
    <source>
        <dbReference type="PROSITE" id="PS50921"/>
    </source>
</evidence>
<feature type="domain" description="ANTAR" evidence="3">
    <location>
        <begin position="158"/>
        <end position="219"/>
    </location>
</feature>
<dbReference type="Pfam" id="PF13185">
    <property type="entry name" value="GAF_2"/>
    <property type="match status" value="1"/>
</dbReference>
<dbReference type="RefSeq" id="WP_121671570.1">
    <property type="nucleotide sequence ID" value="NZ_BMXM01000002.1"/>
</dbReference>
<evidence type="ECO:0000313" key="4">
    <source>
        <dbReference type="EMBL" id="RLP73405.1"/>
    </source>
</evidence>
<accession>A0A3L7A0C3</accession>
<dbReference type="Gene3D" id="3.30.450.40">
    <property type="match status" value="1"/>
</dbReference>
<dbReference type="Proteomes" id="UP000270299">
    <property type="component" value="Unassembled WGS sequence"/>
</dbReference>
<evidence type="ECO:0000256" key="1">
    <source>
        <dbReference type="ARBA" id="ARBA00023015"/>
    </source>
</evidence>
<dbReference type="AlphaFoldDB" id="A0A3L7A0C3"/>
<keyword evidence="2" id="KW-0804">Transcription</keyword>
<name>A0A3L7A0C3_9MICO</name>
<keyword evidence="5" id="KW-1185">Reference proteome</keyword>
<dbReference type="InterPro" id="IPR029016">
    <property type="entry name" value="GAF-like_dom_sf"/>
</dbReference>
<dbReference type="InterPro" id="IPR005561">
    <property type="entry name" value="ANTAR"/>
</dbReference>
<dbReference type="SMART" id="SM01012">
    <property type="entry name" value="ANTAR"/>
    <property type="match status" value="1"/>
</dbReference>
<sequence length="236" mass="25336">MPDAFAEAMDALTGPTPPDSALAEPIASALPVSGVAISTLGAFLGNETVSATDTTAARLDEVQFDLGEGPCWDAIGQGKPVLEPDIRQHPLGRWPAFLDAIRHEDVGAIYAFPLFIGPLQLGAMDLYSTEAKVLTDKHARQSAAFASVVSRLVLHKALERAGEDPEALGETRYSRRTIHQATGMVLAQLDLPPDEARLVIQAHAFATGRSVQEIAEDIVDRRLNFSVRDSGIEDSR</sequence>
<reference evidence="4 5" key="1">
    <citation type="submission" date="2018-10" db="EMBL/GenBank/DDBJ databases">
        <authorList>
            <person name="Li J."/>
        </authorList>
    </citation>
    <scope>NUCLEOTIDE SEQUENCE [LARGE SCALE GENOMIC DNA]</scope>
    <source>
        <strain evidence="4 5">CCTCC AB209002</strain>
    </source>
</reference>
<dbReference type="PROSITE" id="PS50921">
    <property type="entry name" value="ANTAR"/>
    <property type="match status" value="1"/>
</dbReference>
<dbReference type="InterPro" id="IPR003018">
    <property type="entry name" value="GAF"/>
</dbReference>
<comment type="caution">
    <text evidence="4">The sequence shown here is derived from an EMBL/GenBank/DDBJ whole genome shotgun (WGS) entry which is preliminary data.</text>
</comment>
<protein>
    <submittedName>
        <fullName evidence="4">ANTAR domain-containing protein</fullName>
    </submittedName>
</protein>
<gene>
    <name evidence="4" type="ORF">D9V29_01570</name>
</gene>
<dbReference type="Gene3D" id="1.10.10.10">
    <property type="entry name" value="Winged helix-like DNA-binding domain superfamily/Winged helix DNA-binding domain"/>
    <property type="match status" value="1"/>
</dbReference>
<dbReference type="OrthoDB" id="7466251at2"/>
<dbReference type="SUPFAM" id="SSF55781">
    <property type="entry name" value="GAF domain-like"/>
    <property type="match status" value="1"/>
</dbReference>
<evidence type="ECO:0000313" key="5">
    <source>
        <dbReference type="Proteomes" id="UP000270299"/>
    </source>
</evidence>
<dbReference type="Pfam" id="PF03861">
    <property type="entry name" value="ANTAR"/>
    <property type="match status" value="1"/>
</dbReference>
<evidence type="ECO:0000256" key="2">
    <source>
        <dbReference type="ARBA" id="ARBA00023163"/>
    </source>
</evidence>
<keyword evidence="1" id="KW-0805">Transcription regulation</keyword>
<dbReference type="EMBL" id="RCUV01000002">
    <property type="protein sequence ID" value="RLP73405.1"/>
    <property type="molecule type" value="Genomic_DNA"/>
</dbReference>